<keyword evidence="2" id="KW-0805">Transcription regulation</keyword>
<dbReference type="SUPFAM" id="SSF46785">
    <property type="entry name" value="Winged helix' DNA-binding domain"/>
    <property type="match status" value="1"/>
</dbReference>
<gene>
    <name evidence="6" type="ORF">Q2T52_01325</name>
</gene>
<dbReference type="Gene3D" id="3.40.190.290">
    <property type="match status" value="1"/>
</dbReference>
<comment type="caution">
    <text evidence="6">The sequence shown here is derived from an EMBL/GenBank/DDBJ whole genome shotgun (WGS) entry which is preliminary data.</text>
</comment>
<sequence>MDRFDRLQLFVRIVERRSFSAAAADLGLARSTVTEVIKQLEADLGASLLQRTTRHVAPTLDGEAFYQRCLGILADVEDAESIFRDAEPRGLLRIDAHPYLTQRFLLPKLPEFLQRYPHLDLQIGQGDRVVDLIREGVDCAIRAGELQDSDLIVRKLGTIAEVTCASPGYLERFGRPTHPQELTDHQCVGFISSRTGEVMPLEFMLDKKPVMIRVQSRVSVNDSGTMAELARLGFGIIQAPRYRLQTDLESGHLVEILSDYPPTPTPLSALYHRSRQLSPRLRVFLNWASDVFASANLGSPSPLRR</sequence>
<dbReference type="InterPro" id="IPR036390">
    <property type="entry name" value="WH_DNA-bd_sf"/>
</dbReference>
<keyword evidence="7" id="KW-1185">Reference proteome</keyword>
<evidence type="ECO:0000313" key="7">
    <source>
        <dbReference type="Proteomes" id="UP001169006"/>
    </source>
</evidence>
<accession>A0ABT8SQI7</accession>
<comment type="similarity">
    <text evidence="1">Belongs to the LysR transcriptional regulatory family.</text>
</comment>
<reference evidence="6" key="1">
    <citation type="journal article" date="2015" name="Int. J. Syst. Evol. Microbiol.">
        <title>Rhizobium oryzicola sp. nov., potential plant-growth-promoting endophytic bacteria isolated from rice roots.</title>
        <authorList>
            <person name="Zhang X.X."/>
            <person name="Gao J.S."/>
            <person name="Cao Y.H."/>
            <person name="Sheirdil R.A."/>
            <person name="Wang X.C."/>
            <person name="Zhang L."/>
        </authorList>
    </citation>
    <scope>NUCLEOTIDE SEQUENCE</scope>
    <source>
        <strain evidence="6">05753</strain>
    </source>
</reference>
<dbReference type="PANTHER" id="PTHR30537">
    <property type="entry name" value="HTH-TYPE TRANSCRIPTIONAL REGULATOR"/>
    <property type="match status" value="1"/>
</dbReference>
<dbReference type="Proteomes" id="UP001169006">
    <property type="component" value="Unassembled WGS sequence"/>
</dbReference>
<dbReference type="Pfam" id="PF00126">
    <property type="entry name" value="HTH_1"/>
    <property type="match status" value="1"/>
</dbReference>
<protein>
    <submittedName>
        <fullName evidence="6">LysR family transcriptional regulator</fullName>
    </submittedName>
</protein>
<dbReference type="PANTHER" id="PTHR30537:SF72">
    <property type="entry name" value="LYSR FAMILY TRANSCRIPTIONAL REGULATOR"/>
    <property type="match status" value="1"/>
</dbReference>
<dbReference type="CDD" id="cd08472">
    <property type="entry name" value="PBP2_CrgA_like_3"/>
    <property type="match status" value="1"/>
</dbReference>
<dbReference type="PROSITE" id="PS50931">
    <property type="entry name" value="HTH_LYSR"/>
    <property type="match status" value="1"/>
</dbReference>
<dbReference type="InterPro" id="IPR005119">
    <property type="entry name" value="LysR_subst-bd"/>
</dbReference>
<evidence type="ECO:0000256" key="2">
    <source>
        <dbReference type="ARBA" id="ARBA00023015"/>
    </source>
</evidence>
<dbReference type="InterPro" id="IPR058163">
    <property type="entry name" value="LysR-type_TF_proteobact-type"/>
</dbReference>
<evidence type="ECO:0000256" key="3">
    <source>
        <dbReference type="ARBA" id="ARBA00023125"/>
    </source>
</evidence>
<dbReference type="InterPro" id="IPR000847">
    <property type="entry name" value="LysR_HTH_N"/>
</dbReference>
<evidence type="ECO:0000256" key="1">
    <source>
        <dbReference type="ARBA" id="ARBA00009437"/>
    </source>
</evidence>
<evidence type="ECO:0000256" key="4">
    <source>
        <dbReference type="ARBA" id="ARBA00023163"/>
    </source>
</evidence>
<evidence type="ECO:0000259" key="5">
    <source>
        <dbReference type="PROSITE" id="PS50931"/>
    </source>
</evidence>
<organism evidence="6 7">
    <name type="scientific">Rhizobium oryzicola</name>
    <dbReference type="NCBI Taxonomy" id="1232668"/>
    <lineage>
        <taxon>Bacteria</taxon>
        <taxon>Pseudomonadati</taxon>
        <taxon>Pseudomonadota</taxon>
        <taxon>Alphaproteobacteria</taxon>
        <taxon>Hyphomicrobiales</taxon>
        <taxon>Rhizobiaceae</taxon>
        <taxon>Rhizobium/Agrobacterium group</taxon>
        <taxon>Rhizobium</taxon>
    </lineage>
</organism>
<dbReference type="SUPFAM" id="SSF53850">
    <property type="entry name" value="Periplasmic binding protein-like II"/>
    <property type="match status" value="1"/>
</dbReference>
<dbReference type="InterPro" id="IPR036388">
    <property type="entry name" value="WH-like_DNA-bd_sf"/>
</dbReference>
<feature type="domain" description="HTH lysR-type" evidence="5">
    <location>
        <begin position="1"/>
        <end position="59"/>
    </location>
</feature>
<dbReference type="Pfam" id="PF03466">
    <property type="entry name" value="LysR_substrate"/>
    <property type="match status" value="1"/>
</dbReference>
<proteinExistence type="inferred from homology"/>
<evidence type="ECO:0000313" key="6">
    <source>
        <dbReference type="EMBL" id="MDO1580724.1"/>
    </source>
</evidence>
<reference evidence="6" key="2">
    <citation type="submission" date="2023-07" db="EMBL/GenBank/DDBJ databases">
        <authorList>
            <person name="Sun H."/>
        </authorList>
    </citation>
    <scope>NUCLEOTIDE SEQUENCE</scope>
    <source>
        <strain evidence="6">05753</strain>
    </source>
</reference>
<keyword evidence="3" id="KW-0238">DNA-binding</keyword>
<name>A0ABT8SQI7_9HYPH</name>
<dbReference type="Gene3D" id="1.10.10.10">
    <property type="entry name" value="Winged helix-like DNA-binding domain superfamily/Winged helix DNA-binding domain"/>
    <property type="match status" value="1"/>
</dbReference>
<keyword evidence="4" id="KW-0804">Transcription</keyword>
<dbReference type="RefSeq" id="WP_302074880.1">
    <property type="nucleotide sequence ID" value="NZ_JAUKWQ010000001.1"/>
</dbReference>
<dbReference type="EMBL" id="JAUKWQ010000001">
    <property type="protein sequence ID" value="MDO1580724.1"/>
    <property type="molecule type" value="Genomic_DNA"/>
</dbReference>